<dbReference type="GO" id="GO:0055085">
    <property type="term" value="P:transmembrane transport"/>
    <property type="evidence" value="ECO:0007669"/>
    <property type="project" value="InterPro"/>
</dbReference>
<name>A0A7W9YIM8_9ACTN</name>
<dbReference type="InterPro" id="IPR035906">
    <property type="entry name" value="MetI-like_sf"/>
</dbReference>
<sequence length="272" mass="28176">MTAPVRSSAAPDGVSAAEKHADEAASPLGSGLRLFITPAVILLLAGGALLYTWLGDGLGYLDNTELRSLNLDNIARRTSEHLQLSAVATIIVLILAIPLGIAVSRRSMRWSTPIVLGIANIGQSAPPIGVLVLLAASIGIGFWPAVIGLVLYAVLPALRNTMVGLQQVDPALIDAARGIGMPGWRVLLKVELPLALPLILAGIRTTLVLLVGMVGLAIFINAGGLGQIVVAGNSTGRDVTLFIGSLLIALLALLIDWIAGVVNRLVQPKGLT</sequence>
<protein>
    <submittedName>
        <fullName evidence="8">Osmoprotectant transport system permease protein</fullName>
    </submittedName>
</protein>
<dbReference type="EMBL" id="JACHDS010000001">
    <property type="protein sequence ID" value="MBB6172868.1"/>
    <property type="molecule type" value="Genomic_DNA"/>
</dbReference>
<dbReference type="GO" id="GO:0031460">
    <property type="term" value="P:glycine betaine transport"/>
    <property type="evidence" value="ECO:0007669"/>
    <property type="project" value="TreeGrafter"/>
</dbReference>
<evidence type="ECO:0000256" key="1">
    <source>
        <dbReference type="ARBA" id="ARBA00004141"/>
    </source>
</evidence>
<evidence type="ECO:0000256" key="3">
    <source>
        <dbReference type="ARBA" id="ARBA00022692"/>
    </source>
</evidence>
<evidence type="ECO:0000256" key="4">
    <source>
        <dbReference type="ARBA" id="ARBA00022989"/>
    </source>
</evidence>
<feature type="transmembrane region" description="Helical" evidence="6">
    <location>
        <begin position="82"/>
        <end position="103"/>
    </location>
</feature>
<comment type="subcellular location">
    <subcellularLocation>
        <location evidence="6">Cell membrane</location>
        <topology evidence="6">Multi-pass membrane protein</topology>
    </subcellularLocation>
    <subcellularLocation>
        <location evidence="1">Membrane</location>
        <topology evidence="1">Multi-pass membrane protein</topology>
    </subcellularLocation>
</comment>
<feature type="transmembrane region" description="Helical" evidence="6">
    <location>
        <begin position="130"/>
        <end position="155"/>
    </location>
</feature>
<reference evidence="8 9" key="1">
    <citation type="submission" date="2020-08" db="EMBL/GenBank/DDBJ databases">
        <title>Sequencing the genomes of 1000 actinobacteria strains.</title>
        <authorList>
            <person name="Klenk H.-P."/>
        </authorList>
    </citation>
    <scope>NUCLEOTIDE SEQUENCE [LARGE SCALE GENOMIC DNA]</scope>
    <source>
        <strain evidence="8 9">DSM 46659</strain>
    </source>
</reference>
<feature type="transmembrane region" description="Helical" evidence="6">
    <location>
        <begin position="34"/>
        <end position="54"/>
    </location>
</feature>
<evidence type="ECO:0000313" key="9">
    <source>
        <dbReference type="Proteomes" id="UP000546642"/>
    </source>
</evidence>
<dbReference type="RefSeq" id="WP_184076100.1">
    <property type="nucleotide sequence ID" value="NZ_JACHDS010000001.1"/>
</dbReference>
<keyword evidence="3 6" id="KW-0812">Transmembrane</keyword>
<dbReference type="InterPro" id="IPR000515">
    <property type="entry name" value="MetI-like"/>
</dbReference>
<dbReference type="GO" id="GO:0005886">
    <property type="term" value="C:plasma membrane"/>
    <property type="evidence" value="ECO:0007669"/>
    <property type="project" value="UniProtKB-SubCell"/>
</dbReference>
<evidence type="ECO:0000256" key="6">
    <source>
        <dbReference type="RuleBase" id="RU363032"/>
    </source>
</evidence>
<evidence type="ECO:0000313" key="8">
    <source>
        <dbReference type="EMBL" id="MBB6172868.1"/>
    </source>
</evidence>
<dbReference type="Gene3D" id="1.10.3720.10">
    <property type="entry name" value="MetI-like"/>
    <property type="match status" value="1"/>
</dbReference>
<feature type="transmembrane region" description="Helical" evidence="6">
    <location>
        <begin position="194"/>
        <end position="220"/>
    </location>
</feature>
<comment type="caution">
    <text evidence="8">The sequence shown here is derived from an EMBL/GenBank/DDBJ whole genome shotgun (WGS) entry which is preliminary data.</text>
</comment>
<dbReference type="AlphaFoldDB" id="A0A7W9YIM8"/>
<dbReference type="PROSITE" id="PS50928">
    <property type="entry name" value="ABC_TM1"/>
    <property type="match status" value="1"/>
</dbReference>
<feature type="transmembrane region" description="Helical" evidence="6">
    <location>
        <begin position="241"/>
        <end position="262"/>
    </location>
</feature>
<evidence type="ECO:0000256" key="2">
    <source>
        <dbReference type="ARBA" id="ARBA00022448"/>
    </source>
</evidence>
<feature type="domain" description="ABC transmembrane type-1" evidence="7">
    <location>
        <begin position="78"/>
        <end position="259"/>
    </location>
</feature>
<dbReference type="FunFam" id="1.10.3720.10:FF:000001">
    <property type="entry name" value="Glycine betaine ABC transporter, permease"/>
    <property type="match status" value="1"/>
</dbReference>
<keyword evidence="9" id="KW-1185">Reference proteome</keyword>
<dbReference type="PANTHER" id="PTHR30177">
    <property type="entry name" value="GLYCINE BETAINE/L-PROLINE TRANSPORT SYSTEM PERMEASE PROTEIN PROW"/>
    <property type="match status" value="1"/>
</dbReference>
<dbReference type="PANTHER" id="PTHR30177:SF4">
    <property type="entry name" value="OSMOPROTECTANT IMPORT PERMEASE PROTEIN OSMW"/>
    <property type="match status" value="1"/>
</dbReference>
<evidence type="ECO:0000256" key="5">
    <source>
        <dbReference type="ARBA" id="ARBA00023136"/>
    </source>
</evidence>
<gene>
    <name evidence="8" type="ORF">HNR23_002928</name>
</gene>
<dbReference type="CDD" id="cd06261">
    <property type="entry name" value="TM_PBP2"/>
    <property type="match status" value="1"/>
</dbReference>
<organism evidence="8 9">
    <name type="scientific">Nocardiopsis mwathae</name>
    <dbReference type="NCBI Taxonomy" id="1472723"/>
    <lineage>
        <taxon>Bacteria</taxon>
        <taxon>Bacillati</taxon>
        <taxon>Actinomycetota</taxon>
        <taxon>Actinomycetes</taxon>
        <taxon>Streptosporangiales</taxon>
        <taxon>Nocardiopsidaceae</taxon>
        <taxon>Nocardiopsis</taxon>
    </lineage>
</organism>
<evidence type="ECO:0000259" key="7">
    <source>
        <dbReference type="PROSITE" id="PS50928"/>
    </source>
</evidence>
<keyword evidence="4 6" id="KW-1133">Transmembrane helix</keyword>
<proteinExistence type="inferred from homology"/>
<dbReference type="InterPro" id="IPR051204">
    <property type="entry name" value="ABC_transp_perm/SBD"/>
</dbReference>
<dbReference type="Pfam" id="PF00528">
    <property type="entry name" value="BPD_transp_1"/>
    <property type="match status" value="1"/>
</dbReference>
<accession>A0A7W9YIM8</accession>
<keyword evidence="5 6" id="KW-0472">Membrane</keyword>
<dbReference type="Proteomes" id="UP000546642">
    <property type="component" value="Unassembled WGS sequence"/>
</dbReference>
<comment type="similarity">
    <text evidence="6">Belongs to the binding-protein-dependent transport system permease family.</text>
</comment>
<dbReference type="SUPFAM" id="SSF161098">
    <property type="entry name" value="MetI-like"/>
    <property type="match status" value="1"/>
</dbReference>
<keyword evidence="2 6" id="KW-0813">Transport</keyword>